<dbReference type="AlphaFoldDB" id="E6QQC8"/>
<proteinExistence type="predicted"/>
<evidence type="ECO:0000313" key="1">
    <source>
        <dbReference type="EMBL" id="CBI09449.1"/>
    </source>
</evidence>
<organism evidence="1">
    <name type="scientific">mine drainage metagenome</name>
    <dbReference type="NCBI Taxonomy" id="410659"/>
    <lineage>
        <taxon>unclassified sequences</taxon>
        <taxon>metagenomes</taxon>
        <taxon>ecological metagenomes</taxon>
    </lineage>
</organism>
<reference evidence="1" key="1">
    <citation type="submission" date="2009-10" db="EMBL/GenBank/DDBJ databases">
        <title>Diversity of trophic interactions inside an arsenic-rich microbial ecosystem.</title>
        <authorList>
            <person name="Bertin P.N."/>
            <person name="Heinrich-Salmeron A."/>
            <person name="Pelletier E."/>
            <person name="Goulhen-Chollet F."/>
            <person name="Arsene-Ploetze F."/>
            <person name="Gallien S."/>
            <person name="Calteau A."/>
            <person name="Vallenet D."/>
            <person name="Casiot C."/>
            <person name="Chane-Woon-Ming B."/>
            <person name="Giloteaux L."/>
            <person name="Barakat M."/>
            <person name="Bonnefoy V."/>
            <person name="Bruneel O."/>
            <person name="Chandler M."/>
            <person name="Cleiss J."/>
            <person name="Duran R."/>
            <person name="Elbaz-Poulichet F."/>
            <person name="Fonknechten N."/>
            <person name="Lauga B."/>
            <person name="Mornico D."/>
            <person name="Ortet P."/>
            <person name="Schaeffer C."/>
            <person name="Siguier P."/>
            <person name="Alexander Thil Smith A."/>
            <person name="Van Dorsselaer A."/>
            <person name="Weissenbach J."/>
            <person name="Medigue C."/>
            <person name="Le Paslier D."/>
        </authorList>
    </citation>
    <scope>NUCLEOTIDE SEQUENCE</scope>
</reference>
<name>E6QQC8_9ZZZZ</name>
<sequence>MMTTSTPISRTKSQALTRILDVVGRGYTRYTAGSVIATKAEQLVNKFHKLYGIGCTPAQRITRKKHGTANAVLTMYWPDGADRVEWLLLATAGDGLDGETLADVTDRRRLQFLGYELIRYAHDGRTRWTWKRPKVEMAEHYVLLAELANKHAWHGVNDLLARLANQPGFHGVRTQSWELCQEARQRGYAGELPHLFYMQKISHGDPLKLL</sequence>
<comment type="caution">
    <text evidence="1">The sequence shown here is derived from an EMBL/GenBank/DDBJ whole genome shotgun (WGS) entry which is preliminary data.</text>
</comment>
<protein>
    <submittedName>
        <fullName evidence="1">Uncharacterized protein</fullName>
    </submittedName>
</protein>
<accession>E6QQC8</accession>
<gene>
    <name evidence="1" type="ORF">CARN7_0177</name>
</gene>
<dbReference type="EMBL" id="CABR01000031">
    <property type="protein sequence ID" value="CBI09449.1"/>
    <property type="molecule type" value="Genomic_DNA"/>
</dbReference>